<protein>
    <submittedName>
        <fullName evidence="2">Uncharacterized protein</fullName>
    </submittedName>
</protein>
<proteinExistence type="predicted"/>
<dbReference type="Proteomes" id="UP000243686">
    <property type="component" value="Unassembled WGS sequence"/>
</dbReference>
<dbReference type="EMBL" id="KV907055">
    <property type="protein sequence ID" value="OON13860.1"/>
    <property type="molecule type" value="Genomic_DNA"/>
</dbReference>
<reference evidence="2 3" key="1">
    <citation type="submission" date="2015-03" db="EMBL/GenBank/DDBJ databases">
        <title>Draft genome of the nematode, Opisthorchis viverrini.</title>
        <authorList>
            <person name="Mitreva M."/>
        </authorList>
    </citation>
    <scope>NUCLEOTIDE SEQUENCE [LARGE SCALE GENOMIC DNA]</scope>
    <source>
        <strain evidence="2">Khon Kaen</strain>
    </source>
</reference>
<keyword evidence="1" id="KW-0472">Membrane</keyword>
<name>A0A1S8WHD1_OPIVI</name>
<keyword evidence="1" id="KW-0812">Transmembrane</keyword>
<sequence>MYIWAIVNRRLLPVFVSTVLITSFTIFTVMNFILFWRVLSSERRIMREAHSLKSKDKMISNGLHNTNYSDDVKILFEKPWKLAAEKPTRMSLVHPPRFQLTPILYVTYVMKSH</sequence>
<feature type="transmembrane region" description="Helical" evidence="1">
    <location>
        <begin position="12"/>
        <end position="36"/>
    </location>
</feature>
<feature type="non-terminal residue" evidence="2">
    <location>
        <position position="113"/>
    </location>
</feature>
<evidence type="ECO:0000256" key="1">
    <source>
        <dbReference type="SAM" id="Phobius"/>
    </source>
</evidence>
<evidence type="ECO:0000313" key="2">
    <source>
        <dbReference type="EMBL" id="OON13860.1"/>
    </source>
</evidence>
<gene>
    <name evidence="2" type="ORF">X801_10355</name>
</gene>
<organism evidence="2 3">
    <name type="scientific">Opisthorchis viverrini</name>
    <name type="common">Southeast Asian liver fluke</name>
    <dbReference type="NCBI Taxonomy" id="6198"/>
    <lineage>
        <taxon>Eukaryota</taxon>
        <taxon>Metazoa</taxon>
        <taxon>Spiralia</taxon>
        <taxon>Lophotrochozoa</taxon>
        <taxon>Platyhelminthes</taxon>
        <taxon>Trematoda</taxon>
        <taxon>Digenea</taxon>
        <taxon>Opisthorchiida</taxon>
        <taxon>Opisthorchiata</taxon>
        <taxon>Opisthorchiidae</taxon>
        <taxon>Opisthorchis</taxon>
    </lineage>
</organism>
<accession>A0A1S8WHD1</accession>
<keyword evidence="3" id="KW-1185">Reference proteome</keyword>
<dbReference type="AlphaFoldDB" id="A0A1S8WHD1"/>
<evidence type="ECO:0000313" key="3">
    <source>
        <dbReference type="Proteomes" id="UP000243686"/>
    </source>
</evidence>
<keyword evidence="1" id="KW-1133">Transmembrane helix</keyword>